<protein>
    <recommendedName>
        <fullName evidence="3">Luciferase-like domain-containing protein</fullName>
    </recommendedName>
</protein>
<dbReference type="InterPro" id="IPR011251">
    <property type="entry name" value="Luciferase-like_dom"/>
</dbReference>
<dbReference type="GO" id="GO:0016705">
    <property type="term" value="F:oxidoreductase activity, acting on paired donors, with incorporation or reduction of molecular oxygen"/>
    <property type="evidence" value="ECO:0007669"/>
    <property type="project" value="InterPro"/>
</dbReference>
<evidence type="ECO:0000256" key="1">
    <source>
        <dbReference type="ARBA" id="ARBA00023002"/>
    </source>
</evidence>
<organism evidence="4">
    <name type="scientific">marine metagenome</name>
    <dbReference type="NCBI Taxonomy" id="408172"/>
    <lineage>
        <taxon>unclassified sequences</taxon>
        <taxon>metagenomes</taxon>
        <taxon>ecological metagenomes</taxon>
    </lineage>
</organism>
<dbReference type="InterPro" id="IPR036661">
    <property type="entry name" value="Luciferase-like_sf"/>
</dbReference>
<dbReference type="PANTHER" id="PTHR30137:SF8">
    <property type="entry name" value="BLR5498 PROTEIN"/>
    <property type="match status" value="1"/>
</dbReference>
<dbReference type="InterPro" id="IPR050766">
    <property type="entry name" value="Bact_Lucif_Oxidored"/>
</dbReference>
<proteinExistence type="predicted"/>
<gene>
    <name evidence="4" type="ORF">METZ01_LOCUS93156</name>
</gene>
<dbReference type="AlphaFoldDB" id="A0A381VJ31"/>
<evidence type="ECO:0000313" key="4">
    <source>
        <dbReference type="EMBL" id="SVA40302.1"/>
    </source>
</evidence>
<keyword evidence="2" id="KW-0503">Monooxygenase</keyword>
<evidence type="ECO:0000259" key="3">
    <source>
        <dbReference type="Pfam" id="PF00296"/>
    </source>
</evidence>
<accession>A0A381VJ31</accession>
<reference evidence="4" key="1">
    <citation type="submission" date="2018-05" db="EMBL/GenBank/DDBJ databases">
        <authorList>
            <person name="Lanie J.A."/>
            <person name="Ng W.-L."/>
            <person name="Kazmierczak K.M."/>
            <person name="Andrzejewski T.M."/>
            <person name="Davidsen T.M."/>
            <person name="Wayne K.J."/>
            <person name="Tettelin H."/>
            <person name="Glass J.I."/>
            <person name="Rusch D."/>
            <person name="Podicherti R."/>
            <person name="Tsui H.-C.T."/>
            <person name="Winkler M.E."/>
        </authorList>
    </citation>
    <scope>NUCLEOTIDE SEQUENCE</scope>
</reference>
<dbReference type="GO" id="GO:0005829">
    <property type="term" value="C:cytosol"/>
    <property type="evidence" value="ECO:0007669"/>
    <property type="project" value="TreeGrafter"/>
</dbReference>
<dbReference type="Gene3D" id="3.20.20.30">
    <property type="entry name" value="Luciferase-like domain"/>
    <property type="match status" value="1"/>
</dbReference>
<keyword evidence="1" id="KW-0560">Oxidoreductase</keyword>
<feature type="domain" description="Luciferase-like" evidence="3">
    <location>
        <begin position="1"/>
        <end position="331"/>
    </location>
</feature>
<sequence length="377" mass="42248">MQIGMFYQIQVPKPWTASSDFDRYREMMEQVVLADELGFESVWMADHQFRSEWSHSSAPDVTLAAISQRTSRIRLGIAVAVPPVQHPLHIAARTATLDIWSNGRVDLGVGRSGYPYQMAAFGVDLKNATGMVDEALEIIPRAWTEGEFSYQGEFFDIPAREVHPKPVQTPHPPIWLGCSREETFRKAGQLGLGCLAMSGGGPDRLTQLAQAYREGIGEAKPVGQVVKDRVSISTLAICAESRKKAQERGAQVLDWYRRQQEIRDVRVWQEQDPGNVPNDYQWHYQRSTDPELSKRDDTSSLDLIKQGRYCIGDPDDCLRYVEQYAPTGVDEIMPLFQIGTLAHEEVMETVRLFGEHIVPNLSTRGPARSAANAGSDS</sequence>
<dbReference type="PANTHER" id="PTHR30137">
    <property type="entry name" value="LUCIFERASE-LIKE MONOOXYGENASE"/>
    <property type="match status" value="1"/>
</dbReference>
<evidence type="ECO:0000256" key="2">
    <source>
        <dbReference type="ARBA" id="ARBA00023033"/>
    </source>
</evidence>
<dbReference type="GO" id="GO:0004497">
    <property type="term" value="F:monooxygenase activity"/>
    <property type="evidence" value="ECO:0007669"/>
    <property type="project" value="UniProtKB-KW"/>
</dbReference>
<dbReference type="EMBL" id="UINC01008968">
    <property type="protein sequence ID" value="SVA40302.1"/>
    <property type="molecule type" value="Genomic_DNA"/>
</dbReference>
<dbReference type="SUPFAM" id="SSF51679">
    <property type="entry name" value="Bacterial luciferase-like"/>
    <property type="match status" value="1"/>
</dbReference>
<name>A0A381VJ31_9ZZZZ</name>
<dbReference type="Pfam" id="PF00296">
    <property type="entry name" value="Bac_luciferase"/>
    <property type="match status" value="1"/>
</dbReference>